<reference evidence="1 2" key="1">
    <citation type="submission" date="2022-10" db="EMBL/GenBank/DDBJ databases">
        <title>The complete genomes of actinobacterial strains from the NBC collection.</title>
        <authorList>
            <person name="Joergensen T.S."/>
            <person name="Alvarez Arevalo M."/>
            <person name="Sterndorff E.B."/>
            <person name="Faurdal D."/>
            <person name="Vuksanovic O."/>
            <person name="Mourched A.-S."/>
            <person name="Charusanti P."/>
            <person name="Shaw S."/>
            <person name="Blin K."/>
            <person name="Weber T."/>
        </authorList>
    </citation>
    <scope>NUCLEOTIDE SEQUENCE [LARGE SCALE GENOMIC DNA]</scope>
    <source>
        <strain evidence="1 2">NBC_00319</strain>
    </source>
</reference>
<name>A0AAU4JZ12_9NOCA</name>
<dbReference type="Proteomes" id="UP001432128">
    <property type="component" value="Chromosome"/>
</dbReference>
<evidence type="ECO:0000313" key="1">
    <source>
        <dbReference type="EMBL" id="WUM18997.1"/>
    </source>
</evidence>
<evidence type="ECO:0000313" key="2">
    <source>
        <dbReference type="Proteomes" id="UP001432128"/>
    </source>
</evidence>
<protein>
    <submittedName>
        <fullName evidence="1">Uncharacterized protein</fullName>
    </submittedName>
</protein>
<dbReference type="EMBL" id="CP108021">
    <property type="protein sequence ID" value="WUM18997.1"/>
    <property type="molecule type" value="Genomic_DNA"/>
</dbReference>
<dbReference type="KEGG" id="whr:OG579_14840"/>
<organism evidence="1 2">
    <name type="scientific">Williamsia herbipolensis</name>
    <dbReference type="NCBI Taxonomy" id="1603258"/>
    <lineage>
        <taxon>Bacteria</taxon>
        <taxon>Bacillati</taxon>
        <taxon>Actinomycetota</taxon>
        <taxon>Actinomycetes</taxon>
        <taxon>Mycobacteriales</taxon>
        <taxon>Nocardiaceae</taxon>
        <taxon>Williamsia</taxon>
    </lineage>
</organism>
<dbReference type="AlphaFoldDB" id="A0AAU4JZ12"/>
<gene>
    <name evidence="1" type="ORF">OG579_14840</name>
</gene>
<dbReference type="RefSeq" id="WP_328856563.1">
    <property type="nucleotide sequence ID" value="NZ_CP108021.1"/>
</dbReference>
<accession>A0AAU4JZ12</accession>
<proteinExistence type="predicted"/>
<sequence>MTETTNRDALQAAYFVRELELAADTLVGQIAKLDLLKGAQREAQRRRRELYDVRRQIEAIRRRFPSPSSPRPSHRRG</sequence>
<keyword evidence="2" id="KW-1185">Reference proteome</keyword>